<proteinExistence type="predicted"/>
<protein>
    <submittedName>
        <fullName evidence="1">Uncharacterized protein</fullName>
    </submittedName>
</protein>
<dbReference type="AlphaFoldDB" id="A0AB73I8Y5"/>
<dbReference type="EMBL" id="JAURTK010000002">
    <property type="protein sequence ID" value="MDP9645867.1"/>
    <property type="molecule type" value="Genomic_DNA"/>
</dbReference>
<evidence type="ECO:0000313" key="2">
    <source>
        <dbReference type="Proteomes" id="UP001229486"/>
    </source>
</evidence>
<dbReference type="RefSeq" id="WP_392392935.1">
    <property type="nucleotide sequence ID" value="NZ_JAURTK010000002.1"/>
</dbReference>
<reference evidence="1" key="1">
    <citation type="submission" date="2023-07" db="EMBL/GenBank/DDBJ databases">
        <title>Sorghum-associated microbial communities from plants grown in Nebraska, USA.</title>
        <authorList>
            <person name="Schachtman D."/>
        </authorList>
    </citation>
    <scope>NUCLEOTIDE SEQUENCE</scope>
    <source>
        <strain evidence="1">DS1061</strain>
    </source>
</reference>
<comment type="caution">
    <text evidence="1">The sequence shown here is derived from an EMBL/GenBank/DDBJ whole genome shotgun (WGS) entry which is preliminary data.</text>
</comment>
<gene>
    <name evidence="1" type="ORF">J2793_001300</name>
</gene>
<accession>A0AB73I8Y5</accession>
<name>A0AB73I8Y5_9BURK</name>
<sequence>MGAQMTHLNSRRAFEESHRSFSLAKQPTSYQVHDLCSKFAQMVADDRLDKVSVGLSAAGINVVREPSK</sequence>
<organism evidence="1 2">
    <name type="scientific">Paraburkholderia caledonica</name>
    <dbReference type="NCBI Taxonomy" id="134536"/>
    <lineage>
        <taxon>Bacteria</taxon>
        <taxon>Pseudomonadati</taxon>
        <taxon>Pseudomonadota</taxon>
        <taxon>Betaproteobacteria</taxon>
        <taxon>Burkholderiales</taxon>
        <taxon>Burkholderiaceae</taxon>
        <taxon>Paraburkholderia</taxon>
    </lineage>
</organism>
<dbReference type="Proteomes" id="UP001229486">
    <property type="component" value="Unassembled WGS sequence"/>
</dbReference>
<evidence type="ECO:0000313" key="1">
    <source>
        <dbReference type="EMBL" id="MDP9645867.1"/>
    </source>
</evidence>